<feature type="region of interest" description="Disordered" evidence="1">
    <location>
        <begin position="16"/>
        <end position="39"/>
    </location>
</feature>
<sequence length="103" mass="11056">MHGQNSWCWVMRKGPRIKTNGAPQGARAVRRGRRGGGAGRARAIRSIRHWPSSCVRASGCTFPRGSQRTGPPAGCAALRISRAGDDAGTAIGNRKCPRSTHYM</sequence>
<dbReference type="EMBL" id="CP000546">
    <property type="protein sequence ID" value="ABN00980.1"/>
    <property type="molecule type" value="Genomic_DNA"/>
</dbReference>
<proteinExistence type="predicted"/>
<gene>
    <name evidence="2" type="ordered locus">BMA10229_A1291</name>
</gene>
<dbReference type="Proteomes" id="UP000002283">
    <property type="component" value="Chromosome I"/>
</dbReference>
<reference evidence="2 3" key="1">
    <citation type="submission" date="2007-01" db="EMBL/GenBank/DDBJ databases">
        <authorList>
            <person name="DeShazer D."/>
            <person name="Woods D.E."/>
            <person name="Nierman W.C."/>
        </authorList>
    </citation>
    <scope>NUCLEOTIDE SEQUENCE [LARGE SCALE GENOMIC DNA]</scope>
    <source>
        <strain evidence="2 3">NCTC 10229</strain>
    </source>
</reference>
<dbReference type="AlphaFoldDB" id="A2S5Q6"/>
<dbReference type="HOGENOM" id="CLU_2394171_0_0_4"/>
<dbReference type="KEGG" id="bml:BMA10229_A1291"/>
<organism evidence="2 3">
    <name type="scientific">Burkholderia mallei (strain NCTC 10229)</name>
    <dbReference type="NCBI Taxonomy" id="412022"/>
    <lineage>
        <taxon>Bacteria</taxon>
        <taxon>Pseudomonadati</taxon>
        <taxon>Pseudomonadota</taxon>
        <taxon>Betaproteobacteria</taxon>
        <taxon>Burkholderiales</taxon>
        <taxon>Burkholderiaceae</taxon>
        <taxon>Burkholderia</taxon>
        <taxon>pseudomallei group</taxon>
    </lineage>
</organism>
<name>A2S5Q6_BURM9</name>
<evidence type="ECO:0000313" key="3">
    <source>
        <dbReference type="Proteomes" id="UP000002283"/>
    </source>
</evidence>
<evidence type="ECO:0000256" key="1">
    <source>
        <dbReference type="SAM" id="MobiDB-lite"/>
    </source>
</evidence>
<protein>
    <submittedName>
        <fullName evidence="2">Uncharacterized protein</fullName>
    </submittedName>
</protein>
<evidence type="ECO:0000313" key="2">
    <source>
        <dbReference type="EMBL" id="ABN00980.1"/>
    </source>
</evidence>
<accession>A2S5Q6</accession>